<proteinExistence type="predicted"/>
<keyword evidence="3" id="KW-1185">Reference proteome</keyword>
<comment type="caution">
    <text evidence="2">The sequence shown here is derived from an EMBL/GenBank/DDBJ whole genome shotgun (WGS) entry which is preliminary data.</text>
</comment>
<evidence type="ECO:0000256" key="1">
    <source>
        <dbReference type="SAM" id="Coils"/>
    </source>
</evidence>
<organism evidence="2 3">
    <name type="scientific">Winogradskyella damuponensis</name>
    <dbReference type="NCBI Taxonomy" id="943939"/>
    <lineage>
        <taxon>Bacteria</taxon>
        <taxon>Pseudomonadati</taxon>
        <taxon>Bacteroidota</taxon>
        <taxon>Flavobacteriia</taxon>
        <taxon>Flavobacteriales</taxon>
        <taxon>Flavobacteriaceae</taxon>
        <taxon>Winogradskyella</taxon>
    </lineage>
</organism>
<evidence type="ECO:0000313" key="3">
    <source>
        <dbReference type="Proteomes" id="UP001501682"/>
    </source>
</evidence>
<dbReference type="Proteomes" id="UP001501682">
    <property type="component" value="Unassembled WGS sequence"/>
</dbReference>
<name>A0ABP8CTR1_9FLAO</name>
<keyword evidence="1" id="KW-0175">Coiled coil</keyword>
<sequence>MLNHATNHTQNRYPTFEKTSRMKKTLLLTFILFVIFSCQNGPTQSEFDKLKADLENCSNENAELKNTPENRLLTAQKLENEGKIEQAEKEYRELANKFPKSEQGILAQKFVEKREKEIEKIKKEEERKKQLGFKALKEQNKIEQGDVTLTFSKIQLGKRWYFDRYDDRYFYRDAERGNKHLTATLKIKSKSNEPKLPPIYVYKLENGNLKFISTVSYAFYRWKDYGSYLGNYADYGNDFAHSPTINFSPGVSLSDEDTKNYPIFLMVKKDNCVIRESARFDNPPVSYTTATCDADRIMDVDKASSDYYTIKIFNKQKI</sequence>
<dbReference type="EMBL" id="BAABCB010000018">
    <property type="protein sequence ID" value="GAA4243244.1"/>
    <property type="molecule type" value="Genomic_DNA"/>
</dbReference>
<feature type="coiled-coil region" evidence="1">
    <location>
        <begin position="47"/>
        <end position="131"/>
    </location>
</feature>
<reference evidence="3" key="1">
    <citation type="journal article" date="2019" name="Int. J. Syst. Evol. Microbiol.">
        <title>The Global Catalogue of Microorganisms (GCM) 10K type strain sequencing project: providing services to taxonomists for standard genome sequencing and annotation.</title>
        <authorList>
            <consortium name="The Broad Institute Genomics Platform"/>
            <consortium name="The Broad Institute Genome Sequencing Center for Infectious Disease"/>
            <person name="Wu L."/>
            <person name="Ma J."/>
        </authorList>
    </citation>
    <scope>NUCLEOTIDE SEQUENCE [LARGE SCALE GENOMIC DNA]</scope>
    <source>
        <strain evidence="3">JCM 17633</strain>
    </source>
</reference>
<evidence type="ECO:0008006" key="4">
    <source>
        <dbReference type="Google" id="ProtNLM"/>
    </source>
</evidence>
<protein>
    <recommendedName>
        <fullName evidence="4">Tetratricopeptide repeat protein</fullName>
    </recommendedName>
</protein>
<accession>A0ABP8CTR1</accession>
<evidence type="ECO:0000313" key="2">
    <source>
        <dbReference type="EMBL" id="GAA4243244.1"/>
    </source>
</evidence>
<gene>
    <name evidence="2" type="ORF">GCM10022292_17090</name>
</gene>